<dbReference type="STRING" id="1244869.H261_04008"/>
<dbReference type="AlphaFoldDB" id="M2ZAA0"/>
<gene>
    <name evidence="3" type="ORF">H261_04008</name>
</gene>
<keyword evidence="1" id="KW-0418">Kinase</keyword>
<keyword evidence="1" id="KW-0723">Serine/threonine-protein kinase</keyword>
<dbReference type="Proteomes" id="UP000011744">
    <property type="component" value="Unassembled WGS sequence"/>
</dbReference>
<name>M2ZAA0_9PROT</name>
<dbReference type="PANTHER" id="PTHR35526">
    <property type="entry name" value="ANTI-SIGMA-F FACTOR RSBW-RELATED"/>
    <property type="match status" value="1"/>
</dbReference>
<dbReference type="PATRIC" id="fig|1244869.3.peg.799"/>
<evidence type="ECO:0000313" key="4">
    <source>
        <dbReference type="Proteomes" id="UP000011744"/>
    </source>
</evidence>
<dbReference type="CDD" id="cd16936">
    <property type="entry name" value="HATPase_RsbW-like"/>
    <property type="match status" value="1"/>
</dbReference>
<evidence type="ECO:0000313" key="3">
    <source>
        <dbReference type="EMBL" id="EME71330.1"/>
    </source>
</evidence>
<accession>M2ZAA0</accession>
<keyword evidence="1" id="KW-0808">Transferase</keyword>
<keyword evidence="4" id="KW-1185">Reference proteome</keyword>
<dbReference type="eggNOG" id="COG2172">
    <property type="taxonomic scope" value="Bacteria"/>
</dbReference>
<dbReference type="GO" id="GO:0004674">
    <property type="term" value="F:protein serine/threonine kinase activity"/>
    <property type="evidence" value="ECO:0007669"/>
    <property type="project" value="UniProtKB-KW"/>
</dbReference>
<dbReference type="InterPro" id="IPR003594">
    <property type="entry name" value="HATPase_dom"/>
</dbReference>
<organism evidence="3 4">
    <name type="scientific">Paramagnetospirillum caucaseum</name>
    <dbReference type="NCBI Taxonomy" id="1244869"/>
    <lineage>
        <taxon>Bacteria</taxon>
        <taxon>Pseudomonadati</taxon>
        <taxon>Pseudomonadota</taxon>
        <taxon>Alphaproteobacteria</taxon>
        <taxon>Rhodospirillales</taxon>
        <taxon>Magnetospirillaceae</taxon>
        <taxon>Paramagnetospirillum</taxon>
    </lineage>
</organism>
<sequence length="243" mass="26180">MSRITPPPAIVSQARGKRGLGRFGRLAAAGLLPLRTDEHGHALVLFEGAGATGIENILCPPAAWAIDLDCASPEDGLERLPARLLVRASTAAAVHNDLVGMMVEALGQRLPHMDSIGIDVRLALQEAVSNAVMHGNLCLDGRLRGSRDGLAAFTQAMQRRLADPRFGRRPVTIAADWNRTHLVIRVEDRGRGFRPPAVSLPVAPGACCGRGIGQIRDLCQRVSFTNRGRRITMRFRLPAGEQA</sequence>
<dbReference type="Gene3D" id="3.30.565.10">
    <property type="entry name" value="Histidine kinase-like ATPase, C-terminal domain"/>
    <property type="match status" value="1"/>
</dbReference>
<dbReference type="InterPro" id="IPR036890">
    <property type="entry name" value="HATPase_C_sf"/>
</dbReference>
<dbReference type="RefSeq" id="WP_008614549.1">
    <property type="nucleotide sequence ID" value="NZ_AONQ01000006.1"/>
</dbReference>
<evidence type="ECO:0000259" key="2">
    <source>
        <dbReference type="Pfam" id="PF13581"/>
    </source>
</evidence>
<dbReference type="EMBL" id="AONQ01000006">
    <property type="protein sequence ID" value="EME71330.1"/>
    <property type="molecule type" value="Genomic_DNA"/>
</dbReference>
<dbReference type="OrthoDB" id="7359845at2"/>
<reference evidence="3 4" key="1">
    <citation type="journal article" date="2014" name="Genome Announc.">
        <title>Draft Genome Sequence of Magnetospirillum sp. Strain SO-1, a Freshwater Magnetotactic Bacterium Isolated from the Ol'khovka River, Russia.</title>
        <authorList>
            <person name="Grouzdev D.S."/>
            <person name="Dziuba M.V."/>
            <person name="Sukhacheva M.S."/>
            <person name="Mardanov A.V."/>
            <person name="Beletskiy A.V."/>
            <person name="Kuznetsov B.B."/>
            <person name="Skryabin K.G."/>
        </authorList>
    </citation>
    <scope>NUCLEOTIDE SEQUENCE [LARGE SCALE GENOMIC DNA]</scope>
    <source>
        <strain evidence="3 4">SO-1</strain>
    </source>
</reference>
<evidence type="ECO:0000256" key="1">
    <source>
        <dbReference type="ARBA" id="ARBA00022527"/>
    </source>
</evidence>
<dbReference type="Pfam" id="PF13581">
    <property type="entry name" value="HATPase_c_2"/>
    <property type="match status" value="1"/>
</dbReference>
<proteinExistence type="predicted"/>
<dbReference type="InterPro" id="IPR050267">
    <property type="entry name" value="Anti-sigma-factor_SerPK"/>
</dbReference>
<comment type="caution">
    <text evidence="3">The sequence shown here is derived from an EMBL/GenBank/DDBJ whole genome shotgun (WGS) entry which is preliminary data.</text>
</comment>
<dbReference type="SUPFAM" id="SSF55874">
    <property type="entry name" value="ATPase domain of HSP90 chaperone/DNA topoisomerase II/histidine kinase"/>
    <property type="match status" value="1"/>
</dbReference>
<dbReference type="PANTHER" id="PTHR35526:SF3">
    <property type="entry name" value="ANTI-SIGMA-F FACTOR RSBW"/>
    <property type="match status" value="1"/>
</dbReference>
<protein>
    <recommendedName>
        <fullName evidence="2">Histidine kinase/HSP90-like ATPase domain-containing protein</fullName>
    </recommendedName>
</protein>
<feature type="domain" description="Histidine kinase/HSP90-like ATPase" evidence="2">
    <location>
        <begin position="101"/>
        <end position="235"/>
    </location>
</feature>